<feature type="chain" id="PRO_5012285207" evidence="1">
    <location>
        <begin position="17"/>
        <end position="218"/>
    </location>
</feature>
<reference evidence="2 3" key="1">
    <citation type="submission" date="2015-12" db="EMBL/GenBank/DDBJ databases">
        <title>The genome of Folsomia candida.</title>
        <authorList>
            <person name="Faddeeva A."/>
            <person name="Derks M.F."/>
            <person name="Anvar Y."/>
            <person name="Smit S."/>
            <person name="Van Straalen N."/>
            <person name="Roelofs D."/>
        </authorList>
    </citation>
    <scope>NUCLEOTIDE SEQUENCE [LARGE SCALE GENOMIC DNA]</scope>
    <source>
        <strain evidence="2 3">VU population</strain>
        <tissue evidence="2">Whole body</tissue>
    </source>
</reference>
<keyword evidence="3" id="KW-1185">Reference proteome</keyword>
<accession>A0A226D825</accession>
<name>A0A226D825_FOLCA</name>
<comment type="caution">
    <text evidence="2">The sequence shown here is derived from an EMBL/GenBank/DDBJ whole genome shotgun (WGS) entry which is preliminary data.</text>
</comment>
<dbReference type="EMBL" id="LNIX01000030">
    <property type="protein sequence ID" value="OXA41260.1"/>
    <property type="molecule type" value="Genomic_DNA"/>
</dbReference>
<evidence type="ECO:0000313" key="3">
    <source>
        <dbReference type="Proteomes" id="UP000198287"/>
    </source>
</evidence>
<dbReference type="Proteomes" id="UP000198287">
    <property type="component" value="Unassembled WGS sequence"/>
</dbReference>
<dbReference type="AlphaFoldDB" id="A0A226D825"/>
<gene>
    <name evidence="2" type="ORF">Fcan01_24081</name>
</gene>
<protein>
    <submittedName>
        <fullName evidence="2">Uncharacterized protein</fullName>
    </submittedName>
</protein>
<evidence type="ECO:0000256" key="1">
    <source>
        <dbReference type="SAM" id="SignalP"/>
    </source>
</evidence>
<evidence type="ECO:0000313" key="2">
    <source>
        <dbReference type="EMBL" id="OXA41260.1"/>
    </source>
</evidence>
<dbReference type="InterPro" id="IPR011024">
    <property type="entry name" value="G_crystallin-like"/>
</dbReference>
<dbReference type="SUPFAM" id="SSF49695">
    <property type="entry name" value="gamma-Crystallin-like"/>
    <property type="match status" value="1"/>
</dbReference>
<feature type="signal peptide" evidence="1">
    <location>
        <begin position="1"/>
        <end position="16"/>
    </location>
</feature>
<keyword evidence="1" id="KW-0732">Signal</keyword>
<proteinExistence type="predicted"/>
<sequence length="218" mass="24752">MFRAILISSFLALAVAQVPFIHLYSLYDSVGPFNMYSERDIPDLTKYELFYEGSEQNPDYIYCLHGNWILHGAENYTTGSGYSYISEWEWETSGCVKSFTGSRPKSLRMTGVPGSINAPSINFYPAADFKGEHTLVADDIPDVDFTYRSVIVTGRSSYWLLYPAVNYIGFPACVDNTNYNTSSIRVRSVKRHTERCPCLFCDKVEQKQPNIVRIAKPV</sequence>
<organism evidence="2 3">
    <name type="scientific">Folsomia candida</name>
    <name type="common">Springtail</name>
    <dbReference type="NCBI Taxonomy" id="158441"/>
    <lineage>
        <taxon>Eukaryota</taxon>
        <taxon>Metazoa</taxon>
        <taxon>Ecdysozoa</taxon>
        <taxon>Arthropoda</taxon>
        <taxon>Hexapoda</taxon>
        <taxon>Collembola</taxon>
        <taxon>Entomobryomorpha</taxon>
        <taxon>Isotomoidea</taxon>
        <taxon>Isotomidae</taxon>
        <taxon>Proisotominae</taxon>
        <taxon>Folsomia</taxon>
    </lineage>
</organism>